<keyword evidence="5" id="KW-0963">Cytoplasm</keyword>
<keyword evidence="7 16" id="KW-0547">Nucleotide-binding</keyword>
<dbReference type="SUPFAM" id="SSF50465">
    <property type="entry name" value="EF-Tu/eEF-1alpha/eIF2-gamma C-terminal domain"/>
    <property type="match status" value="1"/>
</dbReference>
<dbReference type="KEGG" id="csol:105365475"/>
<evidence type="ECO:0000256" key="7">
    <source>
        <dbReference type="ARBA" id="ARBA00022741"/>
    </source>
</evidence>
<dbReference type="NCBIfam" id="NF009372">
    <property type="entry name" value="PRK12735.1"/>
    <property type="match status" value="1"/>
</dbReference>
<evidence type="ECO:0000313" key="18">
    <source>
        <dbReference type="Proteomes" id="UP000695007"/>
    </source>
</evidence>
<dbReference type="InterPro" id="IPR031157">
    <property type="entry name" value="G_TR_CS"/>
</dbReference>
<evidence type="ECO:0000256" key="5">
    <source>
        <dbReference type="ARBA" id="ARBA00022490"/>
    </source>
</evidence>
<dbReference type="InterPro" id="IPR005225">
    <property type="entry name" value="Small_GTP-bd"/>
</dbReference>
<dbReference type="NCBIfam" id="TIGR00231">
    <property type="entry name" value="small_GTP"/>
    <property type="match status" value="1"/>
</dbReference>
<comment type="catalytic activity">
    <reaction evidence="15">
        <text>GTP + H2O = GDP + phosphate + H(+)</text>
        <dbReference type="Rhea" id="RHEA:19669"/>
        <dbReference type="ChEBI" id="CHEBI:15377"/>
        <dbReference type="ChEBI" id="CHEBI:15378"/>
        <dbReference type="ChEBI" id="CHEBI:37565"/>
        <dbReference type="ChEBI" id="CHEBI:43474"/>
        <dbReference type="ChEBI" id="CHEBI:58189"/>
        <dbReference type="EC" id="3.6.5.3"/>
    </reaction>
    <physiologicalReaction direction="left-to-right" evidence="15">
        <dbReference type="Rhea" id="RHEA:19670"/>
    </physiologicalReaction>
</comment>
<dbReference type="InterPro" id="IPR033720">
    <property type="entry name" value="EFTU_2"/>
</dbReference>
<evidence type="ECO:0000256" key="15">
    <source>
        <dbReference type="ARBA" id="ARBA00051990"/>
    </source>
</evidence>
<dbReference type="PRINTS" id="PR00315">
    <property type="entry name" value="ELONGATNFCT"/>
</dbReference>
<dbReference type="PANTHER" id="PTHR43721:SF36">
    <property type="entry name" value="ELONGATION FACTOR TU, MITOCHONDRIAL"/>
    <property type="match status" value="1"/>
</dbReference>
<dbReference type="InterPro" id="IPR050055">
    <property type="entry name" value="EF-Tu_GTPase"/>
</dbReference>
<evidence type="ECO:0000256" key="10">
    <source>
        <dbReference type="ARBA" id="ARBA00022842"/>
    </source>
</evidence>
<dbReference type="Pfam" id="PF03143">
    <property type="entry name" value="GTP_EFTU_D3"/>
    <property type="match status" value="1"/>
</dbReference>
<keyword evidence="14 16" id="KW-0342">GTP-binding</keyword>
<dbReference type="Pfam" id="PF03144">
    <property type="entry name" value="GTP_EFTU_D2"/>
    <property type="match status" value="1"/>
</dbReference>
<evidence type="ECO:0000256" key="8">
    <source>
        <dbReference type="ARBA" id="ARBA00022768"/>
    </source>
</evidence>
<dbReference type="PROSITE" id="PS00301">
    <property type="entry name" value="G_TR_1"/>
    <property type="match status" value="1"/>
</dbReference>
<protein>
    <recommendedName>
        <fullName evidence="16">Elongation factor Tu</fullName>
    </recommendedName>
</protein>
<evidence type="ECO:0000256" key="16">
    <source>
        <dbReference type="RuleBase" id="RU000325"/>
    </source>
</evidence>
<evidence type="ECO:0000256" key="14">
    <source>
        <dbReference type="ARBA" id="ARBA00023134"/>
    </source>
</evidence>
<dbReference type="NCBIfam" id="TIGR00485">
    <property type="entry name" value="EF-Tu"/>
    <property type="match status" value="1"/>
</dbReference>
<dbReference type="InterPro" id="IPR027417">
    <property type="entry name" value="P-loop_NTPase"/>
</dbReference>
<reference evidence="19" key="1">
    <citation type="submission" date="2025-08" db="UniProtKB">
        <authorList>
            <consortium name="RefSeq"/>
        </authorList>
    </citation>
    <scope>IDENTIFICATION</scope>
</reference>
<keyword evidence="18" id="KW-1185">Reference proteome</keyword>
<dbReference type="FunFam" id="2.40.30.10:FF:000001">
    <property type="entry name" value="Elongation factor Tu"/>
    <property type="match status" value="1"/>
</dbReference>
<dbReference type="NCBIfam" id="NF000766">
    <property type="entry name" value="PRK00049.1"/>
    <property type="match status" value="1"/>
</dbReference>
<dbReference type="AlphaFoldDB" id="A0AAJ6YPR0"/>
<keyword evidence="10" id="KW-0460">Magnesium</keyword>
<dbReference type="GO" id="GO:0070125">
    <property type="term" value="P:mitochondrial translational elongation"/>
    <property type="evidence" value="ECO:0007669"/>
    <property type="project" value="TreeGrafter"/>
</dbReference>
<dbReference type="InterPro" id="IPR000795">
    <property type="entry name" value="T_Tr_GTP-bd_dom"/>
</dbReference>
<dbReference type="SUPFAM" id="SSF52540">
    <property type="entry name" value="P-loop containing nucleoside triphosphate hydrolases"/>
    <property type="match status" value="1"/>
</dbReference>
<dbReference type="CDD" id="cd03706">
    <property type="entry name" value="mtEFTU_III"/>
    <property type="match status" value="1"/>
</dbReference>
<evidence type="ECO:0000259" key="17">
    <source>
        <dbReference type="PROSITE" id="PS51722"/>
    </source>
</evidence>
<gene>
    <name evidence="19" type="primary">LOC105365475</name>
</gene>
<keyword evidence="13" id="KW-0496">Mitochondrion</keyword>
<dbReference type="GO" id="GO:0003924">
    <property type="term" value="F:GTPase activity"/>
    <property type="evidence" value="ECO:0007669"/>
    <property type="project" value="UniProtKB-UniRule"/>
</dbReference>
<keyword evidence="9" id="KW-0378">Hydrolase</keyword>
<dbReference type="Gene3D" id="2.40.30.10">
    <property type="entry name" value="Translation factors"/>
    <property type="match status" value="2"/>
</dbReference>
<dbReference type="Proteomes" id="UP000695007">
    <property type="component" value="Unplaced"/>
</dbReference>
<comment type="similarity">
    <text evidence="3 16">Belongs to the TRAFAC class translation factor GTPase superfamily. Classic translation factor GTPase family. EF-Tu/EF-1A subfamily.</text>
</comment>
<evidence type="ECO:0000256" key="13">
    <source>
        <dbReference type="ARBA" id="ARBA00023128"/>
    </source>
</evidence>
<dbReference type="GO" id="GO:0005525">
    <property type="term" value="F:GTP binding"/>
    <property type="evidence" value="ECO:0007669"/>
    <property type="project" value="UniProtKB-UniRule"/>
</dbReference>
<dbReference type="InterPro" id="IPR041709">
    <property type="entry name" value="EF-Tu_GTP-bd"/>
</dbReference>
<dbReference type="SUPFAM" id="SSF50447">
    <property type="entry name" value="Translation proteins"/>
    <property type="match status" value="1"/>
</dbReference>
<dbReference type="FunFam" id="3.40.50.300:FF:000576">
    <property type="entry name" value="Elongation factor Tu"/>
    <property type="match status" value="1"/>
</dbReference>
<keyword evidence="8 16" id="KW-0251">Elongation factor</keyword>
<dbReference type="Gene3D" id="3.40.50.300">
    <property type="entry name" value="P-loop containing nucleotide triphosphate hydrolases"/>
    <property type="match status" value="1"/>
</dbReference>
<dbReference type="Pfam" id="PF00009">
    <property type="entry name" value="GTP_EFTU"/>
    <property type="match status" value="1"/>
</dbReference>
<dbReference type="PANTHER" id="PTHR43721">
    <property type="entry name" value="ELONGATION FACTOR TU-RELATED"/>
    <property type="match status" value="1"/>
</dbReference>
<evidence type="ECO:0000256" key="1">
    <source>
        <dbReference type="ARBA" id="ARBA00004173"/>
    </source>
</evidence>
<dbReference type="InterPro" id="IPR004160">
    <property type="entry name" value="Transl_elong_EFTu/EF1A_C"/>
</dbReference>
<dbReference type="InterPro" id="IPR004161">
    <property type="entry name" value="EFTu-like_2"/>
</dbReference>
<dbReference type="InterPro" id="IPR009001">
    <property type="entry name" value="Transl_elong_EF1A/Init_IF2_C"/>
</dbReference>
<dbReference type="GO" id="GO:0046872">
    <property type="term" value="F:metal ion binding"/>
    <property type="evidence" value="ECO:0007669"/>
    <property type="project" value="UniProtKB-KW"/>
</dbReference>
<comment type="subunit">
    <text evidence="4">Monomer.</text>
</comment>
<dbReference type="InterPro" id="IPR004541">
    <property type="entry name" value="Transl_elong_EFTu/EF1A_bac/org"/>
</dbReference>
<evidence type="ECO:0000256" key="6">
    <source>
        <dbReference type="ARBA" id="ARBA00022723"/>
    </source>
</evidence>
<dbReference type="CDD" id="cd01884">
    <property type="entry name" value="EF_Tu"/>
    <property type="match status" value="1"/>
</dbReference>
<keyword evidence="11" id="KW-0648">Protein biosynthesis</keyword>
<dbReference type="InterPro" id="IPR009000">
    <property type="entry name" value="Transl_B-barrel_sf"/>
</dbReference>
<feature type="domain" description="Tr-type G" evidence="17">
    <location>
        <begin position="62"/>
        <end position="257"/>
    </location>
</feature>
<dbReference type="GeneID" id="105365475"/>
<proteinExistence type="inferred from homology"/>
<keyword evidence="6" id="KW-0479">Metal-binding</keyword>
<keyword evidence="12" id="KW-0809">Transit peptide</keyword>
<dbReference type="CDD" id="cd03697">
    <property type="entry name" value="EFTU_II"/>
    <property type="match status" value="1"/>
</dbReference>
<evidence type="ECO:0000256" key="3">
    <source>
        <dbReference type="ARBA" id="ARBA00007249"/>
    </source>
</evidence>
<evidence type="ECO:0000256" key="11">
    <source>
        <dbReference type="ARBA" id="ARBA00022917"/>
    </source>
</evidence>
<evidence type="ECO:0000256" key="12">
    <source>
        <dbReference type="ARBA" id="ARBA00022946"/>
    </source>
</evidence>
<dbReference type="GO" id="GO:0003746">
    <property type="term" value="F:translation elongation factor activity"/>
    <property type="evidence" value="ECO:0007669"/>
    <property type="project" value="UniProtKB-UniRule"/>
</dbReference>
<dbReference type="PROSITE" id="PS51722">
    <property type="entry name" value="G_TR_2"/>
    <property type="match status" value="1"/>
</dbReference>
<dbReference type="GO" id="GO:0005739">
    <property type="term" value="C:mitochondrion"/>
    <property type="evidence" value="ECO:0007669"/>
    <property type="project" value="UniProtKB-SubCell"/>
</dbReference>
<evidence type="ECO:0000256" key="2">
    <source>
        <dbReference type="ARBA" id="ARBA00004496"/>
    </source>
</evidence>
<name>A0AAJ6YPR0_9HYME</name>
<dbReference type="RefSeq" id="XP_011501954.1">
    <property type="nucleotide sequence ID" value="XM_011503652.1"/>
</dbReference>
<accession>A0AAJ6YPR0</accession>
<comment type="subcellular location">
    <subcellularLocation>
        <location evidence="2">Cytoplasm</location>
    </subcellularLocation>
    <subcellularLocation>
        <location evidence="1">Mitochondrion</location>
    </subcellularLocation>
</comment>
<evidence type="ECO:0000256" key="4">
    <source>
        <dbReference type="ARBA" id="ARBA00011245"/>
    </source>
</evidence>
<comment type="function">
    <text evidence="16">This protein promotes the GTP-dependent binding of aminoacyl-tRNA to the A-site of ribosomes during protein biosynthesis.</text>
</comment>
<evidence type="ECO:0000256" key="9">
    <source>
        <dbReference type="ARBA" id="ARBA00022801"/>
    </source>
</evidence>
<sequence length="475" mass="52816">MALVSAKSIFYPVLRQSGQQAVFSRRNLLLLQHRNALGKQLYLPSIVLQRYYAEKVVYSRSKPHINVGTIGHVDHGKTTLTAAITKVLSEIQMATAKAYNEIDNAPQEKARGITINIAHIEYETSNRHYSHIDCPGHADYIKNMITGTAQMDGAILVVAATDGAMPQTKEHLILAKQIGVENIVVYINKVDAADEEMVELVEMEIRELLNEMGLKGDTVPVVKGSALCALEGKKPEVGSESITKLLDAIDSYIPVPVRDYEKSFLLPIESIYSITGRGTVVSGRLERGKITKGMDCEFVGYDKTMKSVITGIEMYHKILEFAEAGDQLGALIKGIKRTDIKRGMFLCKPGSVKPHDHVEAQVYILTKEEGGRTKPIVDLSQLQIYSKTWDCPAQVNIAEKKIIMPGDDDKITLKLYKQMVFEKGQRFTLRDGATTVGTGVIINHLPNLHQTDRQILYAGKKGIEKLEKKRQRSKA</sequence>
<dbReference type="NCBIfam" id="NF009373">
    <property type="entry name" value="PRK12736.1"/>
    <property type="match status" value="1"/>
</dbReference>
<evidence type="ECO:0000313" key="19">
    <source>
        <dbReference type="RefSeq" id="XP_011501954.1"/>
    </source>
</evidence>
<organism evidence="18 19">
    <name type="scientific">Ceratosolen solmsi marchali</name>
    <dbReference type="NCBI Taxonomy" id="326594"/>
    <lineage>
        <taxon>Eukaryota</taxon>
        <taxon>Metazoa</taxon>
        <taxon>Ecdysozoa</taxon>
        <taxon>Arthropoda</taxon>
        <taxon>Hexapoda</taxon>
        <taxon>Insecta</taxon>
        <taxon>Pterygota</taxon>
        <taxon>Neoptera</taxon>
        <taxon>Endopterygota</taxon>
        <taxon>Hymenoptera</taxon>
        <taxon>Apocrita</taxon>
        <taxon>Proctotrupomorpha</taxon>
        <taxon>Chalcidoidea</taxon>
        <taxon>Agaonidae</taxon>
        <taxon>Agaoninae</taxon>
        <taxon>Ceratosolen</taxon>
    </lineage>
</organism>
<dbReference type="CTD" id="44438"/>